<comment type="caution">
    <text evidence="1">The sequence shown here is derived from an EMBL/GenBank/DDBJ whole genome shotgun (WGS) entry which is preliminary data.</text>
</comment>
<dbReference type="RefSeq" id="WP_009491795.1">
    <property type="nucleotide sequence ID" value="NZ_AMYT01000021.1"/>
</dbReference>
<organism evidence="1 2">
    <name type="scientific">Catellicoccus marimammalium M35/04/3</name>
    <dbReference type="NCBI Taxonomy" id="1234409"/>
    <lineage>
        <taxon>Bacteria</taxon>
        <taxon>Bacillati</taxon>
        <taxon>Bacillota</taxon>
        <taxon>Bacilli</taxon>
        <taxon>Lactobacillales</taxon>
        <taxon>Enterococcaceae</taxon>
        <taxon>Catellicoccus</taxon>
    </lineage>
</organism>
<dbReference type="OrthoDB" id="2146076at2"/>
<reference evidence="1 2" key="1">
    <citation type="journal article" date="2013" name="Genome Announc.">
        <title>Draft Genome Sequence of Catellicoccus marimammalium, a Novel Species Commonly Found in Gull Feces.</title>
        <authorList>
            <person name="Weigand M.R."/>
            <person name="Ryu H."/>
            <person name="Bozcek L."/>
            <person name="Konstantinidis K.T."/>
            <person name="Santo Domingo J.W."/>
        </authorList>
    </citation>
    <scope>NUCLEOTIDE SEQUENCE [LARGE SCALE GENOMIC DNA]</scope>
    <source>
        <strain evidence="1 2">M35/04/3</strain>
    </source>
</reference>
<dbReference type="AlphaFoldDB" id="K8Z7Z0"/>
<dbReference type="eggNOG" id="ENOG50331U3">
    <property type="taxonomic scope" value="Bacteria"/>
</dbReference>
<dbReference type="Proteomes" id="UP000016057">
    <property type="component" value="Unassembled WGS sequence"/>
</dbReference>
<proteinExistence type="predicted"/>
<name>K8Z7Z0_9ENTE</name>
<evidence type="ECO:0000313" key="1">
    <source>
        <dbReference type="EMBL" id="EKU27099.1"/>
    </source>
</evidence>
<dbReference type="STRING" id="1234409.C683_1095"/>
<protein>
    <submittedName>
        <fullName evidence="1">Uncharacterized protein</fullName>
    </submittedName>
</protein>
<gene>
    <name evidence="1" type="ORF">C683_1095</name>
</gene>
<evidence type="ECO:0000313" key="2">
    <source>
        <dbReference type="Proteomes" id="UP000016057"/>
    </source>
</evidence>
<keyword evidence="2" id="KW-1185">Reference proteome</keyword>
<sequence>MKQMHIGVYFQNINDLITNTEEVGSKMHPYYEEIRTALDENKEISVETLAKVHTIFEEGVEQYQEYCKQVDSWKVPVKLMGLHTKLAKAYHHYVDACEAMLNSVNPDEGLNKEAFNQSEQEQDQYSQEVSAIVARMANQFMR</sequence>
<dbReference type="EMBL" id="AMYT01000021">
    <property type="protein sequence ID" value="EKU27099.1"/>
    <property type="molecule type" value="Genomic_DNA"/>
</dbReference>
<accession>K8Z7Z0</accession>